<dbReference type="Proteomes" id="UP000035268">
    <property type="component" value="Chromosome"/>
</dbReference>
<dbReference type="GO" id="GO:0032049">
    <property type="term" value="P:cardiolipin biosynthetic process"/>
    <property type="evidence" value="ECO:0007669"/>
    <property type="project" value="UniProtKB-UniRule"/>
</dbReference>
<keyword evidence="5 13" id="KW-0812">Transmembrane</keyword>
<dbReference type="InterPro" id="IPR022924">
    <property type="entry name" value="Cardiolipin_synthase"/>
</dbReference>
<protein>
    <recommendedName>
        <fullName evidence="12">Cardiolipin synthase</fullName>
        <ecNumber evidence="12">2.7.8.-</ecNumber>
    </recommendedName>
</protein>
<evidence type="ECO:0000313" key="16">
    <source>
        <dbReference type="Proteomes" id="UP000035268"/>
    </source>
</evidence>
<dbReference type="Pfam" id="PF13396">
    <property type="entry name" value="PLDc_N"/>
    <property type="match status" value="1"/>
</dbReference>
<dbReference type="OrthoDB" id="9762009at2"/>
<evidence type="ECO:0000256" key="11">
    <source>
        <dbReference type="ARBA" id="ARBA00023264"/>
    </source>
</evidence>
<comment type="subcellular location">
    <subcellularLocation>
        <location evidence="1">Cell membrane</location>
        <topology evidence="1">Multi-pass membrane protein</topology>
    </subcellularLocation>
</comment>
<evidence type="ECO:0000256" key="6">
    <source>
        <dbReference type="ARBA" id="ARBA00022737"/>
    </source>
</evidence>
<dbReference type="STRING" id="1307763.L21SP4_01241"/>
<evidence type="ECO:0000259" key="14">
    <source>
        <dbReference type="PROSITE" id="PS50035"/>
    </source>
</evidence>
<gene>
    <name evidence="15" type="primary">clsA</name>
    <name evidence="15" type="ORF">L21SP4_01241</name>
</gene>
<dbReference type="SUPFAM" id="SSF56024">
    <property type="entry name" value="Phospholipase D/nuclease"/>
    <property type="match status" value="2"/>
</dbReference>
<evidence type="ECO:0000256" key="13">
    <source>
        <dbReference type="SAM" id="Phobius"/>
    </source>
</evidence>
<dbReference type="CDD" id="cd09110">
    <property type="entry name" value="PLDc_CLS_1"/>
    <property type="match status" value="1"/>
</dbReference>
<proteinExistence type="predicted"/>
<evidence type="ECO:0000256" key="3">
    <source>
        <dbReference type="ARBA" id="ARBA00022516"/>
    </source>
</evidence>
<dbReference type="PANTHER" id="PTHR21248">
    <property type="entry name" value="CARDIOLIPIN SYNTHASE"/>
    <property type="match status" value="1"/>
</dbReference>
<dbReference type="InterPro" id="IPR025202">
    <property type="entry name" value="PLD-like_dom"/>
</dbReference>
<dbReference type="EC" id="2.7.8.-" evidence="12"/>
<feature type="domain" description="PLD phosphodiesterase" evidence="14">
    <location>
        <begin position="417"/>
        <end position="444"/>
    </location>
</feature>
<dbReference type="KEGG" id="vbl:L21SP4_01241"/>
<dbReference type="Gene3D" id="3.30.870.10">
    <property type="entry name" value="Endonuclease Chain A"/>
    <property type="match status" value="2"/>
</dbReference>
<sequence length="504" mass="57452">MYVLAGWDWMPTVHRLGGWLGVGWALHVTAFVLVCLHLLRDRREAAAAVLWIFIAWSFPVLGPLLYLSFGIDRIPAKGFAKHQHNQQFLAERRAREARALAHWQAVHEDASGVPEDGFVRELNLATEALAPDHPLMQGNEVRPLVSGDEAFPRMLESIRSARDHIHLQSFIIGNDATGREFLDALAEKADEGVEVRVLFDRFGSSRAVFGGLFRRYRRHPHLHVAGWTQANPLKRQFQVNLRNHRKVLIVDGRTAFTGGVNLSDANRTIDGRSPIRDYHFRCCGPIVQEIQFTFLRDWYFMTGESPDGLLTERYFPLLEPCGRSAVRMINGGPSSRQEVMADAFFLSIVSARRQVLAVTPYFVPNRDILRGLRSAALRGIDVRLIVPEKNNHYYAGMAGRALYEDLLDSGVRIFERPPPFIHAKALLVDGRCALIGTANMDIRSFRLNYESNFVVYDEHFVDVMKRIILEDESLSREIDLASWQRRPAYQRIQENLFSLMTPIL</sequence>
<dbReference type="AlphaFoldDB" id="A0A0G3EK23"/>
<evidence type="ECO:0000256" key="12">
    <source>
        <dbReference type="NCBIfam" id="TIGR04265"/>
    </source>
</evidence>
<dbReference type="InterPro" id="IPR001736">
    <property type="entry name" value="PLipase_D/transphosphatidylase"/>
</dbReference>
<keyword evidence="16" id="KW-1185">Reference proteome</keyword>
<reference evidence="15 16" key="2">
    <citation type="journal article" date="2016" name="ISME J.">
        <title>Characterization of the first cultured representative of Verrucomicrobia subdivision 5 indicates the proposal of a novel phylum.</title>
        <authorList>
            <person name="Spring S."/>
            <person name="Bunk B."/>
            <person name="Sproer C."/>
            <person name="Schumann P."/>
            <person name="Rohde M."/>
            <person name="Tindall B.J."/>
            <person name="Klenk H.P."/>
        </authorList>
    </citation>
    <scope>NUCLEOTIDE SEQUENCE [LARGE SCALE GENOMIC DNA]</scope>
    <source>
        <strain evidence="15 16">L21-Fru-AB</strain>
    </source>
</reference>
<evidence type="ECO:0000256" key="9">
    <source>
        <dbReference type="ARBA" id="ARBA00023136"/>
    </source>
</evidence>
<accession>A0A0G3EK23</accession>
<dbReference type="PANTHER" id="PTHR21248:SF22">
    <property type="entry name" value="PHOSPHOLIPASE D"/>
    <property type="match status" value="1"/>
</dbReference>
<dbReference type="GO" id="GO:0005886">
    <property type="term" value="C:plasma membrane"/>
    <property type="evidence" value="ECO:0007669"/>
    <property type="project" value="UniProtKB-SubCell"/>
</dbReference>
<dbReference type="CDD" id="cd09112">
    <property type="entry name" value="PLDc_CLS_2"/>
    <property type="match status" value="1"/>
</dbReference>
<dbReference type="PROSITE" id="PS50035">
    <property type="entry name" value="PLD"/>
    <property type="match status" value="2"/>
</dbReference>
<keyword evidence="2" id="KW-1003">Cell membrane</keyword>
<keyword evidence="4 15" id="KW-0808">Transferase</keyword>
<evidence type="ECO:0000256" key="2">
    <source>
        <dbReference type="ARBA" id="ARBA00022475"/>
    </source>
</evidence>
<keyword evidence="9 13" id="KW-0472">Membrane</keyword>
<dbReference type="NCBIfam" id="TIGR04265">
    <property type="entry name" value="bac_cardiolipin"/>
    <property type="match status" value="1"/>
</dbReference>
<dbReference type="GO" id="GO:0008808">
    <property type="term" value="F:cardiolipin synthase activity"/>
    <property type="evidence" value="ECO:0007669"/>
    <property type="project" value="UniProtKB-UniRule"/>
</dbReference>
<feature type="domain" description="PLD phosphodiesterase" evidence="14">
    <location>
        <begin position="239"/>
        <end position="266"/>
    </location>
</feature>
<name>A0A0G3EK23_9BACT</name>
<feature type="transmembrane region" description="Helical" evidence="13">
    <location>
        <begin position="46"/>
        <end position="69"/>
    </location>
</feature>
<evidence type="ECO:0000256" key="5">
    <source>
        <dbReference type="ARBA" id="ARBA00022692"/>
    </source>
</evidence>
<keyword evidence="3" id="KW-0444">Lipid biosynthesis</keyword>
<keyword evidence="11" id="KW-1208">Phospholipid metabolism</keyword>
<evidence type="ECO:0000313" key="15">
    <source>
        <dbReference type="EMBL" id="AKJ64489.1"/>
    </source>
</evidence>
<evidence type="ECO:0000256" key="7">
    <source>
        <dbReference type="ARBA" id="ARBA00022989"/>
    </source>
</evidence>
<keyword evidence="6" id="KW-0677">Repeat</keyword>
<dbReference type="SMART" id="SM00155">
    <property type="entry name" value="PLDc"/>
    <property type="match status" value="2"/>
</dbReference>
<feature type="transmembrane region" description="Helical" evidence="13">
    <location>
        <begin position="16"/>
        <end position="39"/>
    </location>
</feature>
<evidence type="ECO:0000256" key="4">
    <source>
        <dbReference type="ARBA" id="ARBA00022679"/>
    </source>
</evidence>
<keyword evidence="10" id="KW-0594">Phospholipid biosynthesis</keyword>
<keyword evidence="7 13" id="KW-1133">Transmembrane helix</keyword>
<reference evidence="16" key="1">
    <citation type="submission" date="2015-02" db="EMBL/GenBank/DDBJ databases">
        <title>Description and complete genome sequence of the first cultured representative of the subdivision 5 of the Verrucomicrobia phylum.</title>
        <authorList>
            <person name="Spring S."/>
            <person name="Bunk B."/>
            <person name="Sproer C."/>
            <person name="Klenk H.-P."/>
        </authorList>
    </citation>
    <scope>NUCLEOTIDE SEQUENCE [LARGE SCALE GENOMIC DNA]</scope>
    <source>
        <strain evidence="16">L21-Fru-AB</strain>
    </source>
</reference>
<organism evidence="15 16">
    <name type="scientific">Kiritimatiella glycovorans</name>
    <dbReference type="NCBI Taxonomy" id="1307763"/>
    <lineage>
        <taxon>Bacteria</taxon>
        <taxon>Pseudomonadati</taxon>
        <taxon>Kiritimatiellota</taxon>
        <taxon>Kiritimatiellia</taxon>
        <taxon>Kiritimatiellales</taxon>
        <taxon>Kiritimatiellaceae</taxon>
        <taxon>Kiritimatiella</taxon>
    </lineage>
</organism>
<dbReference type="EMBL" id="CP010904">
    <property type="protein sequence ID" value="AKJ64489.1"/>
    <property type="molecule type" value="Genomic_DNA"/>
</dbReference>
<dbReference type="Pfam" id="PF13091">
    <property type="entry name" value="PLDc_2"/>
    <property type="match status" value="2"/>
</dbReference>
<evidence type="ECO:0000256" key="8">
    <source>
        <dbReference type="ARBA" id="ARBA00023098"/>
    </source>
</evidence>
<dbReference type="RefSeq" id="WP_052881819.1">
    <property type="nucleotide sequence ID" value="NZ_CP010904.1"/>
</dbReference>
<evidence type="ECO:0000256" key="1">
    <source>
        <dbReference type="ARBA" id="ARBA00004651"/>
    </source>
</evidence>
<dbReference type="PATRIC" id="fig|1609981.3.peg.1290"/>
<keyword evidence="8" id="KW-0443">Lipid metabolism</keyword>
<dbReference type="InterPro" id="IPR027379">
    <property type="entry name" value="CLS_N"/>
</dbReference>
<evidence type="ECO:0000256" key="10">
    <source>
        <dbReference type="ARBA" id="ARBA00023209"/>
    </source>
</evidence>